<dbReference type="Pfam" id="PF03734">
    <property type="entry name" value="YkuD"/>
    <property type="match status" value="1"/>
</dbReference>
<evidence type="ECO:0000256" key="4">
    <source>
        <dbReference type="ARBA" id="ARBA00022984"/>
    </source>
</evidence>
<keyword evidence="6 7" id="KW-0961">Cell wall biogenesis/degradation</keyword>
<dbReference type="Gene3D" id="2.60.40.3780">
    <property type="match status" value="1"/>
</dbReference>
<keyword evidence="5" id="KW-0012">Acyltransferase</keyword>
<evidence type="ECO:0000313" key="10">
    <source>
        <dbReference type="EMBL" id="GHI35857.1"/>
    </source>
</evidence>
<dbReference type="Proteomes" id="UP001050808">
    <property type="component" value="Unassembled WGS sequence"/>
</dbReference>
<dbReference type="InterPro" id="IPR041280">
    <property type="entry name" value="Big_10"/>
</dbReference>
<dbReference type="CDD" id="cd16913">
    <property type="entry name" value="YkuD_like"/>
    <property type="match status" value="1"/>
</dbReference>
<protein>
    <recommendedName>
        <fullName evidence="9">L,D-TPase catalytic domain-containing protein</fullName>
    </recommendedName>
</protein>
<evidence type="ECO:0000256" key="5">
    <source>
        <dbReference type="ARBA" id="ARBA00023315"/>
    </source>
</evidence>
<accession>A0ABQ3QEZ8</accession>
<dbReference type="PANTHER" id="PTHR30582:SF2">
    <property type="entry name" value="L,D-TRANSPEPTIDASE YCIB-RELATED"/>
    <property type="match status" value="1"/>
</dbReference>
<evidence type="ECO:0000256" key="7">
    <source>
        <dbReference type="PROSITE-ProRule" id="PRU01373"/>
    </source>
</evidence>
<reference evidence="10" key="1">
    <citation type="submission" date="2024-05" db="EMBL/GenBank/DDBJ databases">
        <title>Whole genome shotgun sequence of Streptomyces violascens NBRC 12920.</title>
        <authorList>
            <person name="Komaki H."/>
            <person name="Tamura T."/>
        </authorList>
    </citation>
    <scope>NUCLEOTIDE SEQUENCE</scope>
    <source>
        <strain evidence="10">NBRC 12920</strain>
    </source>
</reference>
<feature type="compositionally biased region" description="Basic and acidic residues" evidence="8">
    <location>
        <begin position="65"/>
        <end position="78"/>
    </location>
</feature>
<organism evidence="10 11">
    <name type="scientific">Streptomyces violascens</name>
    <dbReference type="NCBI Taxonomy" id="67381"/>
    <lineage>
        <taxon>Bacteria</taxon>
        <taxon>Bacillati</taxon>
        <taxon>Actinomycetota</taxon>
        <taxon>Actinomycetes</taxon>
        <taxon>Kitasatosporales</taxon>
        <taxon>Streptomycetaceae</taxon>
        <taxon>Streptomyces</taxon>
    </lineage>
</organism>
<keyword evidence="4 7" id="KW-0573">Peptidoglycan synthesis</keyword>
<evidence type="ECO:0000256" key="1">
    <source>
        <dbReference type="ARBA" id="ARBA00004752"/>
    </source>
</evidence>
<feature type="active site" description="Nucleophile" evidence="7">
    <location>
        <position position="385"/>
    </location>
</feature>
<evidence type="ECO:0000256" key="2">
    <source>
        <dbReference type="ARBA" id="ARBA00022679"/>
    </source>
</evidence>
<name>A0ABQ3QEZ8_9ACTN</name>
<dbReference type="PROSITE" id="PS52029">
    <property type="entry name" value="LD_TPASE"/>
    <property type="match status" value="1"/>
</dbReference>
<dbReference type="Pfam" id="PF17964">
    <property type="entry name" value="Big_10"/>
    <property type="match status" value="1"/>
</dbReference>
<dbReference type="EMBL" id="BNDY01000002">
    <property type="protein sequence ID" value="GHI35857.1"/>
    <property type="molecule type" value="Genomic_DNA"/>
</dbReference>
<feature type="active site" description="Proton donor/acceptor" evidence="7">
    <location>
        <position position="367"/>
    </location>
</feature>
<gene>
    <name evidence="10" type="ORF">Sviol_02650</name>
</gene>
<dbReference type="InterPro" id="IPR005490">
    <property type="entry name" value="LD_TPept_cat_dom"/>
</dbReference>
<dbReference type="InterPro" id="IPR038063">
    <property type="entry name" value="Transpep_catalytic_dom"/>
</dbReference>
<evidence type="ECO:0000256" key="8">
    <source>
        <dbReference type="SAM" id="MobiDB-lite"/>
    </source>
</evidence>
<evidence type="ECO:0000256" key="3">
    <source>
        <dbReference type="ARBA" id="ARBA00022960"/>
    </source>
</evidence>
<dbReference type="SUPFAM" id="SSF141523">
    <property type="entry name" value="L,D-transpeptidase catalytic domain-like"/>
    <property type="match status" value="1"/>
</dbReference>
<evidence type="ECO:0000256" key="6">
    <source>
        <dbReference type="ARBA" id="ARBA00023316"/>
    </source>
</evidence>
<keyword evidence="3 7" id="KW-0133">Cell shape</keyword>
<keyword evidence="2" id="KW-0808">Transferase</keyword>
<feature type="region of interest" description="Disordered" evidence="8">
    <location>
        <begin position="59"/>
        <end position="79"/>
    </location>
</feature>
<proteinExistence type="predicted"/>
<keyword evidence="11" id="KW-1185">Reference proteome</keyword>
<evidence type="ECO:0000313" key="11">
    <source>
        <dbReference type="Proteomes" id="UP001050808"/>
    </source>
</evidence>
<comment type="pathway">
    <text evidence="1 7">Cell wall biogenesis; peptidoglycan biosynthesis.</text>
</comment>
<dbReference type="InterPro" id="IPR050979">
    <property type="entry name" value="LD-transpeptidase"/>
</dbReference>
<comment type="caution">
    <text evidence="10">The sequence shown here is derived from an EMBL/GenBank/DDBJ whole genome shotgun (WGS) entry which is preliminary data.</text>
</comment>
<dbReference type="Gene3D" id="2.40.440.10">
    <property type="entry name" value="L,D-transpeptidase catalytic domain-like"/>
    <property type="match status" value="1"/>
</dbReference>
<sequence>MALVAAGAMTMAAAAPMLTPSLHTRSTVPLLADTALEAVAGKQPVGGLCTKSCPVGSCEAAGSGGDDRPHPTDDDGRHQLPIQRVDLDPESVMPLADPADSLTIRLRADGQLTDVSVTDAQGRHLAGRISDDGACWHSTTPLRAGTRYLLRAMAEDEDGLPGQASWALETAPPPPGNRLTAAFGPTPGVYGVGQPVVAELSQPVPAADREARRLVERSLQVTSEPAVQGTWYWVDDSTLHYRPQTYWPTHATIQVRSGLDRVHVTDRLYGGPSQPLTLTTGDRIEAITDVAAHEMTVKRNGHTIRTIPVTTGKAGFRTREGIKVVLGKERTVRMRGDSIGIARGTSDFYDLPVSYATRLTWSGEYVHAAPWSLESQGAENVSHGCTGMSSDDAAWFYDTISPGDIVDVIHGYGTPMTVFDNGYGDWNLTWKQWLTGSSLAAIPHYPAITTAAARLRPTP</sequence>
<feature type="domain" description="L,D-TPase catalytic" evidence="9">
    <location>
        <begin position="284"/>
        <end position="419"/>
    </location>
</feature>
<evidence type="ECO:0000259" key="9">
    <source>
        <dbReference type="PROSITE" id="PS52029"/>
    </source>
</evidence>
<dbReference type="Gene3D" id="2.60.40.3710">
    <property type="match status" value="1"/>
</dbReference>
<dbReference type="PANTHER" id="PTHR30582">
    <property type="entry name" value="L,D-TRANSPEPTIDASE"/>
    <property type="match status" value="1"/>
</dbReference>